<reference evidence="1" key="2">
    <citation type="journal article" date="2015" name="Data Brief">
        <title>Shoot transcriptome of the giant reed, Arundo donax.</title>
        <authorList>
            <person name="Barrero R.A."/>
            <person name="Guerrero F.D."/>
            <person name="Moolhuijzen P."/>
            <person name="Goolsby J.A."/>
            <person name="Tidwell J."/>
            <person name="Bellgard S.E."/>
            <person name="Bellgard M.I."/>
        </authorList>
    </citation>
    <scope>NUCLEOTIDE SEQUENCE</scope>
    <source>
        <tissue evidence="1">Shoot tissue taken approximately 20 cm above the soil surface</tissue>
    </source>
</reference>
<reference evidence="1" key="1">
    <citation type="submission" date="2014-09" db="EMBL/GenBank/DDBJ databases">
        <authorList>
            <person name="Magalhaes I.L.F."/>
            <person name="Oliveira U."/>
            <person name="Santos F.R."/>
            <person name="Vidigal T.H.D.A."/>
            <person name="Brescovit A.D."/>
            <person name="Santos A.J."/>
        </authorList>
    </citation>
    <scope>NUCLEOTIDE SEQUENCE</scope>
    <source>
        <tissue evidence="1">Shoot tissue taken approximately 20 cm above the soil surface</tissue>
    </source>
</reference>
<protein>
    <submittedName>
        <fullName evidence="1">Uncharacterized protein</fullName>
    </submittedName>
</protein>
<dbReference type="EMBL" id="GBRH01258363">
    <property type="protein sequence ID" value="JAD39532.1"/>
    <property type="molecule type" value="Transcribed_RNA"/>
</dbReference>
<sequence>MQIWTSDFYHKITIIFAEVTKTMTF</sequence>
<accession>A0A0A8ZXL3</accession>
<evidence type="ECO:0000313" key="1">
    <source>
        <dbReference type="EMBL" id="JAD39532.1"/>
    </source>
</evidence>
<dbReference type="AlphaFoldDB" id="A0A0A8ZXL3"/>
<proteinExistence type="predicted"/>
<name>A0A0A8ZXL3_ARUDO</name>
<organism evidence="1">
    <name type="scientific">Arundo donax</name>
    <name type="common">Giant reed</name>
    <name type="synonym">Donax arundinaceus</name>
    <dbReference type="NCBI Taxonomy" id="35708"/>
    <lineage>
        <taxon>Eukaryota</taxon>
        <taxon>Viridiplantae</taxon>
        <taxon>Streptophyta</taxon>
        <taxon>Embryophyta</taxon>
        <taxon>Tracheophyta</taxon>
        <taxon>Spermatophyta</taxon>
        <taxon>Magnoliopsida</taxon>
        <taxon>Liliopsida</taxon>
        <taxon>Poales</taxon>
        <taxon>Poaceae</taxon>
        <taxon>PACMAD clade</taxon>
        <taxon>Arundinoideae</taxon>
        <taxon>Arundineae</taxon>
        <taxon>Arundo</taxon>
    </lineage>
</organism>